<feature type="compositionally biased region" description="Basic residues" evidence="1">
    <location>
        <begin position="453"/>
        <end position="469"/>
    </location>
</feature>
<dbReference type="AlphaFoldDB" id="A0A6A6VEW8"/>
<sequence>MSQSTSPVPSVDSNDLDRSLFGELDATQFQDGNSASLPTGPAWTGQHPHASPFEPSTRNIDPRLGGDDTVTGYQDNTLANSLLNSGAPMFVDHNIAFDPNASFDPNTPFDQLYSNNGDETMATLSGWNPNLYDYPVSTEGQQPGYQFAQGFHNGAFEGALDPSTHQTITDIRVYHSLHNQVPHGSQPYPIPEGQTYTATLPQPEEVYPHDQPTPKTSTGQDGQVDGNDQAGNAQQGPVPVIHVELQFRNIAEVDYNDHVTGLFPSSPNDASIPASDYDKQEAVKNLVRAIRHTVDVVDKTHTSKFKNRWGPDAEYYSLQQFEKLAWRILHSMIDLHINGWHYSVYDKGTEKDIKKTKDWTFAERLDKMVVLLTHCKRTCEDMLRGDRLMTIIGRPQKIEGRVKDNVENNEIKAKNIKKGKEAEAAEEAAAEAASGQSALNDVQVQANPPAPKGRGKTTSTRKPRAHKGGAKATNAPAASKGRAAPPTTANNHMAGLTSNEIGNGQENVHPGNHYQQRQSPAFPSHRFPAQTDINRMTQHQSSMQPQQSQYPGYAPAQMPGTSAAPYSSAIGRTPLAPLNGRQTRRTSQSVYHTTRNAPPPPSPTLGKRNRNDDEDDDSDANYVPNSDHEGQHSRPIKSVKRTRTSHTAYRPA</sequence>
<evidence type="ECO:0000313" key="2">
    <source>
        <dbReference type="EMBL" id="KAF2748346.1"/>
    </source>
</evidence>
<reference evidence="2" key="1">
    <citation type="journal article" date="2020" name="Stud. Mycol.">
        <title>101 Dothideomycetes genomes: a test case for predicting lifestyles and emergence of pathogens.</title>
        <authorList>
            <person name="Haridas S."/>
            <person name="Albert R."/>
            <person name="Binder M."/>
            <person name="Bloem J."/>
            <person name="Labutti K."/>
            <person name="Salamov A."/>
            <person name="Andreopoulos B."/>
            <person name="Baker S."/>
            <person name="Barry K."/>
            <person name="Bills G."/>
            <person name="Bluhm B."/>
            <person name="Cannon C."/>
            <person name="Castanera R."/>
            <person name="Culley D."/>
            <person name="Daum C."/>
            <person name="Ezra D."/>
            <person name="Gonzalez J."/>
            <person name="Henrissat B."/>
            <person name="Kuo A."/>
            <person name="Liang C."/>
            <person name="Lipzen A."/>
            <person name="Lutzoni F."/>
            <person name="Magnuson J."/>
            <person name="Mondo S."/>
            <person name="Nolan M."/>
            <person name="Ohm R."/>
            <person name="Pangilinan J."/>
            <person name="Park H.-J."/>
            <person name="Ramirez L."/>
            <person name="Alfaro M."/>
            <person name="Sun H."/>
            <person name="Tritt A."/>
            <person name="Yoshinaga Y."/>
            <person name="Zwiers L.-H."/>
            <person name="Turgeon B."/>
            <person name="Goodwin S."/>
            <person name="Spatafora J."/>
            <person name="Crous P."/>
            <person name="Grigoriev I."/>
        </authorList>
    </citation>
    <scope>NUCLEOTIDE SEQUENCE</scope>
    <source>
        <strain evidence="2">CBS 119925</strain>
    </source>
</reference>
<name>A0A6A6VEW8_9PLEO</name>
<protein>
    <submittedName>
        <fullName evidence="2">Uncharacterized protein</fullName>
    </submittedName>
</protein>
<feature type="compositionally biased region" description="Polar residues" evidence="1">
    <location>
        <begin position="585"/>
        <end position="596"/>
    </location>
</feature>
<feature type="compositionally biased region" description="Polar residues" evidence="1">
    <location>
        <begin position="487"/>
        <end position="506"/>
    </location>
</feature>
<feature type="compositionally biased region" description="Polar residues" evidence="1">
    <location>
        <begin position="27"/>
        <end position="37"/>
    </location>
</feature>
<proteinExistence type="predicted"/>
<dbReference type="OrthoDB" id="3791931at2759"/>
<dbReference type="EMBL" id="MU006569">
    <property type="protein sequence ID" value="KAF2748346.1"/>
    <property type="molecule type" value="Genomic_DNA"/>
</dbReference>
<organism evidence="2 3">
    <name type="scientific">Sporormia fimetaria CBS 119925</name>
    <dbReference type="NCBI Taxonomy" id="1340428"/>
    <lineage>
        <taxon>Eukaryota</taxon>
        <taxon>Fungi</taxon>
        <taxon>Dikarya</taxon>
        <taxon>Ascomycota</taxon>
        <taxon>Pezizomycotina</taxon>
        <taxon>Dothideomycetes</taxon>
        <taxon>Pleosporomycetidae</taxon>
        <taxon>Pleosporales</taxon>
        <taxon>Sporormiaceae</taxon>
        <taxon>Sporormia</taxon>
    </lineage>
</organism>
<feature type="compositionally biased region" description="Basic residues" evidence="1">
    <location>
        <begin position="634"/>
        <end position="644"/>
    </location>
</feature>
<feature type="region of interest" description="Disordered" evidence="1">
    <location>
        <begin position="203"/>
        <end position="235"/>
    </location>
</feature>
<gene>
    <name evidence="2" type="ORF">M011DRAFT_457682</name>
</gene>
<evidence type="ECO:0000313" key="3">
    <source>
        <dbReference type="Proteomes" id="UP000799440"/>
    </source>
</evidence>
<feature type="compositionally biased region" description="Polar residues" evidence="1">
    <location>
        <begin position="1"/>
        <end position="13"/>
    </location>
</feature>
<feature type="region of interest" description="Disordered" evidence="1">
    <location>
        <begin position="1"/>
        <end position="69"/>
    </location>
</feature>
<evidence type="ECO:0000256" key="1">
    <source>
        <dbReference type="SAM" id="MobiDB-lite"/>
    </source>
</evidence>
<feature type="compositionally biased region" description="Low complexity" evidence="1">
    <location>
        <begin position="538"/>
        <end position="549"/>
    </location>
</feature>
<feature type="compositionally biased region" description="Polar residues" evidence="1">
    <location>
        <begin position="434"/>
        <end position="446"/>
    </location>
</feature>
<accession>A0A6A6VEW8</accession>
<feature type="region of interest" description="Disordered" evidence="1">
    <location>
        <begin position="427"/>
        <end position="652"/>
    </location>
</feature>
<keyword evidence="3" id="KW-1185">Reference proteome</keyword>
<dbReference type="Proteomes" id="UP000799440">
    <property type="component" value="Unassembled WGS sequence"/>
</dbReference>